<dbReference type="InterPro" id="IPR003615">
    <property type="entry name" value="HNH_nuc"/>
</dbReference>
<keyword evidence="3" id="KW-1185">Reference proteome</keyword>
<dbReference type="EMBL" id="JAPEUR010000350">
    <property type="protein sequence ID" value="KAJ4310977.1"/>
    <property type="molecule type" value="Genomic_DNA"/>
</dbReference>
<evidence type="ECO:0000313" key="3">
    <source>
        <dbReference type="Proteomes" id="UP001140502"/>
    </source>
</evidence>
<protein>
    <recommendedName>
        <fullName evidence="1">HNH nuclease domain-containing protein</fullName>
    </recommendedName>
</protein>
<gene>
    <name evidence="2" type="ORF">N0V84_010675</name>
</gene>
<evidence type="ECO:0000259" key="1">
    <source>
        <dbReference type="Pfam" id="PF13391"/>
    </source>
</evidence>
<sequence>MAPSSAQPPFGPGLRLSASQRFYQIVNHFDVSGGSSNNSRSDRGYDRIKLVRLTYEYARSEESKANFLRAFFQSAALPMDEDEAFDLSDEDLEAELRTSLFNFAEYLLDNFFLPVMASAKKTPQHTPATHSAIQEILSEGYDFSGTPERLSALRGTCLVRDRYHCVISREFDRGEARERLKRYGRQEARDDDGFLLAPSKQAVLAILNMIDSGAAFLVEGTNIDRPHNAITLTSSLHELFGEFQVFFEPIDQRAHTYRIDTFLEPELVGGLLPITRTLHFTETQGIDPPSPRLLAIHSAIAYVLHLSGAGDYIERILRDIEEYGIREDGSTELGRLVNLRLNG</sequence>
<organism evidence="2 3">
    <name type="scientific">Fusarium piperis</name>
    <dbReference type="NCBI Taxonomy" id="1435070"/>
    <lineage>
        <taxon>Eukaryota</taxon>
        <taxon>Fungi</taxon>
        <taxon>Dikarya</taxon>
        <taxon>Ascomycota</taxon>
        <taxon>Pezizomycotina</taxon>
        <taxon>Sordariomycetes</taxon>
        <taxon>Hypocreomycetidae</taxon>
        <taxon>Hypocreales</taxon>
        <taxon>Nectriaceae</taxon>
        <taxon>Fusarium</taxon>
        <taxon>Fusarium solani species complex</taxon>
    </lineage>
</organism>
<proteinExistence type="predicted"/>
<evidence type="ECO:0000313" key="2">
    <source>
        <dbReference type="EMBL" id="KAJ4310977.1"/>
    </source>
</evidence>
<dbReference type="Proteomes" id="UP001140502">
    <property type="component" value="Unassembled WGS sequence"/>
</dbReference>
<dbReference type="OrthoDB" id="2104739at2759"/>
<dbReference type="Pfam" id="PF13391">
    <property type="entry name" value="HNH_2"/>
    <property type="match status" value="1"/>
</dbReference>
<accession>A0A9W8TF02</accession>
<feature type="domain" description="HNH nuclease" evidence="1">
    <location>
        <begin position="214"/>
        <end position="248"/>
    </location>
</feature>
<comment type="caution">
    <text evidence="2">The sequence shown here is derived from an EMBL/GenBank/DDBJ whole genome shotgun (WGS) entry which is preliminary data.</text>
</comment>
<reference evidence="2" key="1">
    <citation type="submission" date="2022-10" db="EMBL/GenBank/DDBJ databases">
        <title>Tapping the CABI collections for fungal endophytes: first genome assemblies for Collariella, Neodidymelliopsis, Ascochyta clinopodiicola, Didymella pomorum, Didymosphaeria variabile, Neocosmospora piperis and Neocucurbitaria cava.</title>
        <authorList>
            <person name="Hill R."/>
        </authorList>
    </citation>
    <scope>NUCLEOTIDE SEQUENCE</scope>
    <source>
        <strain evidence="2">IMI 366586</strain>
    </source>
</reference>
<name>A0A9W8TF02_9HYPO</name>
<dbReference type="AlphaFoldDB" id="A0A9W8TF02"/>